<gene>
    <name evidence="2" type="ORF">C7S10_10560</name>
</gene>
<feature type="signal peptide" evidence="1">
    <location>
        <begin position="1"/>
        <end position="25"/>
    </location>
</feature>
<sequence>MNTPSRRAQKILVAATTPVAVIASAAMIYQASYAAFSGQTRNSGNDWATGSVNLTDDDNGSARFQVKNMLPGATDAKCIKVTANATVASTVKGYAVNPVVSTTGLEDHIKVRIESGEGGTFADCTGFVSESGPLVPAGTTLRALATANTFAAGIGGWSVAPGAPVSKTYKLTWEFDTTGMSQADIDKLQNSHTGIDMQWEMQSNG</sequence>
<dbReference type="RefSeq" id="WP_108344413.1">
    <property type="nucleotide sequence ID" value="NZ_PYXZ01000004.1"/>
</dbReference>
<accession>A0A2R7YX08</accession>
<evidence type="ECO:0000313" key="2">
    <source>
        <dbReference type="EMBL" id="PUA80844.1"/>
    </source>
</evidence>
<keyword evidence="3" id="KW-1185">Reference proteome</keyword>
<feature type="chain" id="PRO_5039369543" description="Camelysin metallo-endopeptidase" evidence="1">
    <location>
        <begin position="26"/>
        <end position="205"/>
    </location>
</feature>
<evidence type="ECO:0008006" key="4">
    <source>
        <dbReference type="Google" id="ProtNLM"/>
    </source>
</evidence>
<evidence type="ECO:0000256" key="1">
    <source>
        <dbReference type="SAM" id="SignalP"/>
    </source>
</evidence>
<protein>
    <recommendedName>
        <fullName evidence="4">Camelysin metallo-endopeptidase</fullName>
    </recommendedName>
</protein>
<dbReference type="AlphaFoldDB" id="A0A2R7YX08"/>
<organism evidence="2 3">
    <name type="scientific">Nocardioides currus</name>
    <dbReference type="NCBI Taxonomy" id="2133958"/>
    <lineage>
        <taxon>Bacteria</taxon>
        <taxon>Bacillati</taxon>
        <taxon>Actinomycetota</taxon>
        <taxon>Actinomycetes</taxon>
        <taxon>Propionibacteriales</taxon>
        <taxon>Nocardioidaceae</taxon>
        <taxon>Nocardioides</taxon>
    </lineage>
</organism>
<proteinExistence type="predicted"/>
<dbReference type="OrthoDB" id="3826640at2"/>
<dbReference type="Proteomes" id="UP000244867">
    <property type="component" value="Unassembled WGS sequence"/>
</dbReference>
<reference evidence="2 3" key="1">
    <citation type="submission" date="2018-03" db="EMBL/GenBank/DDBJ databases">
        <authorList>
            <person name="Keele B.F."/>
        </authorList>
    </citation>
    <scope>NUCLEOTIDE SEQUENCE [LARGE SCALE GENOMIC DNA]</scope>
    <source>
        <strain evidence="2 3">IB-3</strain>
    </source>
</reference>
<dbReference type="EMBL" id="PYXZ01000004">
    <property type="protein sequence ID" value="PUA80844.1"/>
    <property type="molecule type" value="Genomic_DNA"/>
</dbReference>
<evidence type="ECO:0000313" key="3">
    <source>
        <dbReference type="Proteomes" id="UP000244867"/>
    </source>
</evidence>
<comment type="caution">
    <text evidence="2">The sequence shown here is derived from an EMBL/GenBank/DDBJ whole genome shotgun (WGS) entry which is preliminary data.</text>
</comment>
<keyword evidence="1" id="KW-0732">Signal</keyword>
<name>A0A2R7YX08_9ACTN</name>